<reference evidence="2" key="1">
    <citation type="journal article" date="2020" name="Stud. Mycol.">
        <title>101 Dothideomycetes genomes: a test case for predicting lifestyles and emergence of pathogens.</title>
        <authorList>
            <person name="Haridas S."/>
            <person name="Albert R."/>
            <person name="Binder M."/>
            <person name="Bloem J."/>
            <person name="Labutti K."/>
            <person name="Salamov A."/>
            <person name="Andreopoulos B."/>
            <person name="Baker S."/>
            <person name="Barry K."/>
            <person name="Bills G."/>
            <person name="Bluhm B."/>
            <person name="Cannon C."/>
            <person name="Castanera R."/>
            <person name="Culley D."/>
            <person name="Daum C."/>
            <person name="Ezra D."/>
            <person name="Gonzalez J."/>
            <person name="Henrissat B."/>
            <person name="Kuo A."/>
            <person name="Liang C."/>
            <person name="Lipzen A."/>
            <person name="Lutzoni F."/>
            <person name="Magnuson J."/>
            <person name="Mondo S."/>
            <person name="Nolan M."/>
            <person name="Ohm R."/>
            <person name="Pangilinan J."/>
            <person name="Park H.-J."/>
            <person name="Ramirez L."/>
            <person name="Alfaro M."/>
            <person name="Sun H."/>
            <person name="Tritt A."/>
            <person name="Yoshinaga Y."/>
            <person name="Zwiers L.-H."/>
            <person name="Turgeon B."/>
            <person name="Goodwin S."/>
            <person name="Spatafora J."/>
            <person name="Crous P."/>
            <person name="Grigoriev I."/>
        </authorList>
    </citation>
    <scope>NUCLEOTIDE SEQUENCE</scope>
    <source>
        <strain evidence="2">ATCC 74209</strain>
    </source>
</reference>
<name>A0A9P4JQV4_9PLEO</name>
<feature type="non-terminal residue" evidence="2">
    <location>
        <position position="51"/>
    </location>
</feature>
<protein>
    <submittedName>
        <fullName evidence="2">Uncharacterized protein</fullName>
    </submittedName>
</protein>
<comment type="caution">
    <text evidence="2">The sequence shown here is derived from an EMBL/GenBank/DDBJ whole genome shotgun (WGS) entry which is preliminary data.</text>
</comment>
<evidence type="ECO:0000313" key="3">
    <source>
        <dbReference type="Proteomes" id="UP000799536"/>
    </source>
</evidence>
<evidence type="ECO:0000313" key="2">
    <source>
        <dbReference type="EMBL" id="KAF2203520.1"/>
    </source>
</evidence>
<organism evidence="2 3">
    <name type="scientific">Delitschia confertaspora ATCC 74209</name>
    <dbReference type="NCBI Taxonomy" id="1513339"/>
    <lineage>
        <taxon>Eukaryota</taxon>
        <taxon>Fungi</taxon>
        <taxon>Dikarya</taxon>
        <taxon>Ascomycota</taxon>
        <taxon>Pezizomycotina</taxon>
        <taxon>Dothideomycetes</taxon>
        <taxon>Pleosporomycetidae</taxon>
        <taxon>Pleosporales</taxon>
        <taxon>Delitschiaceae</taxon>
        <taxon>Delitschia</taxon>
    </lineage>
</organism>
<dbReference type="AlphaFoldDB" id="A0A9P4JQV4"/>
<sequence length="51" mass="5494">MPASSGGKTGTQFPGHSLPGTEGEAGSKVFRWYITWLCYVTVRLSLTAPHI</sequence>
<evidence type="ECO:0000256" key="1">
    <source>
        <dbReference type="SAM" id="MobiDB-lite"/>
    </source>
</evidence>
<dbReference type="EMBL" id="ML993901">
    <property type="protein sequence ID" value="KAF2203520.1"/>
    <property type="molecule type" value="Genomic_DNA"/>
</dbReference>
<keyword evidence="3" id="KW-1185">Reference proteome</keyword>
<dbReference type="Proteomes" id="UP000799536">
    <property type="component" value="Unassembled WGS sequence"/>
</dbReference>
<proteinExistence type="predicted"/>
<feature type="region of interest" description="Disordered" evidence="1">
    <location>
        <begin position="1"/>
        <end position="22"/>
    </location>
</feature>
<accession>A0A9P4JQV4</accession>
<gene>
    <name evidence="2" type="ORF">GQ43DRAFT_438768</name>
</gene>